<dbReference type="Proteomes" id="UP000465221">
    <property type="component" value="Unassembled WGS sequence"/>
</dbReference>
<evidence type="ECO:0000313" key="2">
    <source>
        <dbReference type="EMBL" id="GFF24057.1"/>
    </source>
</evidence>
<sequence>MARRDSRLIVDSKRDEGEVKSRAPSMTLLAPVVGSGGLKGSLVDAAKLNRDKLPDPHIDTST</sequence>
<name>A0A8H3N8J7_9EURO</name>
<feature type="region of interest" description="Disordered" evidence="1">
    <location>
        <begin position="1"/>
        <end position="21"/>
    </location>
</feature>
<protein>
    <submittedName>
        <fullName evidence="2">Uncharacterized protein</fullName>
    </submittedName>
</protein>
<accession>A0A8H3N8J7</accession>
<proteinExistence type="predicted"/>
<organism evidence="2 3">
    <name type="scientific">Aspergillus udagawae</name>
    <dbReference type="NCBI Taxonomy" id="91492"/>
    <lineage>
        <taxon>Eukaryota</taxon>
        <taxon>Fungi</taxon>
        <taxon>Dikarya</taxon>
        <taxon>Ascomycota</taxon>
        <taxon>Pezizomycotina</taxon>
        <taxon>Eurotiomycetes</taxon>
        <taxon>Eurotiomycetidae</taxon>
        <taxon>Eurotiales</taxon>
        <taxon>Aspergillaceae</taxon>
        <taxon>Aspergillus</taxon>
        <taxon>Aspergillus subgen. Fumigati</taxon>
    </lineage>
</organism>
<comment type="caution">
    <text evidence="2">The sequence shown here is derived from an EMBL/GenBank/DDBJ whole genome shotgun (WGS) entry which is preliminary data.</text>
</comment>
<reference evidence="2 3" key="1">
    <citation type="submission" date="2020-01" db="EMBL/GenBank/DDBJ databases">
        <title>Draft genome sequence of Aspergillus udagawae IFM 46972.</title>
        <authorList>
            <person name="Takahashi H."/>
            <person name="Yaguchi T."/>
        </authorList>
    </citation>
    <scope>NUCLEOTIDE SEQUENCE [LARGE SCALE GENOMIC DNA]</scope>
    <source>
        <strain evidence="2 3">IFM 46972</strain>
    </source>
</reference>
<dbReference type="AlphaFoldDB" id="A0A8H3N8J7"/>
<evidence type="ECO:0000313" key="3">
    <source>
        <dbReference type="Proteomes" id="UP000465221"/>
    </source>
</evidence>
<gene>
    <name evidence="2" type="ORF">IFM46972_00907</name>
</gene>
<evidence type="ECO:0000256" key="1">
    <source>
        <dbReference type="SAM" id="MobiDB-lite"/>
    </source>
</evidence>
<dbReference type="EMBL" id="BLKC01000004">
    <property type="protein sequence ID" value="GFF24057.1"/>
    <property type="molecule type" value="Genomic_DNA"/>
</dbReference>